<keyword evidence="1 2" id="KW-0238">DNA-binding</keyword>
<feature type="region of interest" description="Disordered" evidence="3">
    <location>
        <begin position="73"/>
        <end position="100"/>
    </location>
</feature>
<keyword evidence="6" id="KW-1185">Reference proteome</keyword>
<dbReference type="GO" id="GO:0000160">
    <property type="term" value="P:phosphorelay signal transduction system"/>
    <property type="evidence" value="ECO:0007669"/>
    <property type="project" value="InterPro"/>
</dbReference>
<dbReference type="PROSITE" id="PS51755">
    <property type="entry name" value="OMPR_PHOB"/>
    <property type="match status" value="1"/>
</dbReference>
<organism evidence="5 6">
    <name type="scientific">Saccharomonospora cyanea NA-134</name>
    <dbReference type="NCBI Taxonomy" id="882082"/>
    <lineage>
        <taxon>Bacteria</taxon>
        <taxon>Bacillati</taxon>
        <taxon>Actinomycetota</taxon>
        <taxon>Actinomycetes</taxon>
        <taxon>Pseudonocardiales</taxon>
        <taxon>Pseudonocardiaceae</taxon>
        <taxon>Saccharomonospora</taxon>
    </lineage>
</organism>
<dbReference type="Proteomes" id="UP000002791">
    <property type="component" value="Chromosome"/>
</dbReference>
<accession>H5XKP9</accession>
<dbReference type="InterPro" id="IPR001867">
    <property type="entry name" value="OmpR/PhoB-type_DNA-bd"/>
</dbReference>
<evidence type="ECO:0000313" key="5">
    <source>
        <dbReference type="EMBL" id="EHR60906.1"/>
    </source>
</evidence>
<dbReference type="EMBL" id="CM001440">
    <property type="protein sequence ID" value="EHR60906.1"/>
    <property type="molecule type" value="Genomic_DNA"/>
</dbReference>
<gene>
    <name evidence="5" type="ORF">SaccyDRAFT_2012</name>
</gene>
<dbReference type="SUPFAM" id="SSF46894">
    <property type="entry name" value="C-terminal effector domain of the bipartite response regulators"/>
    <property type="match status" value="1"/>
</dbReference>
<dbReference type="GO" id="GO:0006355">
    <property type="term" value="P:regulation of DNA-templated transcription"/>
    <property type="evidence" value="ECO:0007669"/>
    <property type="project" value="InterPro"/>
</dbReference>
<dbReference type="InterPro" id="IPR036388">
    <property type="entry name" value="WH-like_DNA-bd_sf"/>
</dbReference>
<feature type="domain" description="OmpR/PhoB-type" evidence="4">
    <location>
        <begin position="1"/>
        <end position="55"/>
    </location>
</feature>
<evidence type="ECO:0000256" key="3">
    <source>
        <dbReference type="SAM" id="MobiDB-lite"/>
    </source>
</evidence>
<sequence length="100" mass="11153">MPVSRRALLSDVWGSQAPEGNVVQVYVYRLRKYLRRGGDCDPVIGRDRFGYRFSGAGPALDVSRLHEAVLRDEPPGGRWPARRSRDVSHPGLAGRIHSSL</sequence>
<reference evidence="5 6" key="1">
    <citation type="submission" date="2011-11" db="EMBL/GenBank/DDBJ databases">
        <title>The Noncontiguous Finished sequence of Saccharomonospora cyanea NA-134.</title>
        <authorList>
            <consortium name="US DOE Joint Genome Institute"/>
            <person name="Lucas S."/>
            <person name="Han J."/>
            <person name="Lapidus A."/>
            <person name="Cheng J.-F."/>
            <person name="Goodwin L."/>
            <person name="Pitluck S."/>
            <person name="Peters L."/>
            <person name="Ovchinnikova G."/>
            <person name="Lu M."/>
            <person name="Detter J.C."/>
            <person name="Han C."/>
            <person name="Tapia R."/>
            <person name="Land M."/>
            <person name="Hauser L."/>
            <person name="Kyrpides N."/>
            <person name="Ivanova N."/>
            <person name="Pagani I."/>
            <person name="Brambilla E.-M."/>
            <person name="Klenk H.-P."/>
            <person name="Woyke T."/>
        </authorList>
    </citation>
    <scope>NUCLEOTIDE SEQUENCE [LARGE SCALE GENOMIC DNA]</scope>
    <source>
        <strain evidence="5 6">NA-134</strain>
    </source>
</reference>
<evidence type="ECO:0000256" key="2">
    <source>
        <dbReference type="PROSITE-ProRule" id="PRU01091"/>
    </source>
</evidence>
<dbReference type="Gene3D" id="1.10.10.10">
    <property type="entry name" value="Winged helix-like DNA-binding domain superfamily/Winged helix DNA-binding domain"/>
    <property type="match status" value="1"/>
</dbReference>
<protein>
    <submittedName>
        <fullName evidence="5">Response regulator with CheY-like receiver domain and winged-helix DNA-binding domain</fullName>
    </submittedName>
</protein>
<feature type="DNA-binding region" description="OmpR/PhoB-type" evidence="2">
    <location>
        <begin position="1"/>
        <end position="55"/>
    </location>
</feature>
<dbReference type="STRING" id="882082.SaccyDRAFT_2012"/>
<name>H5XKP9_9PSEU</name>
<dbReference type="Pfam" id="PF00486">
    <property type="entry name" value="Trans_reg_C"/>
    <property type="match status" value="1"/>
</dbReference>
<evidence type="ECO:0000259" key="4">
    <source>
        <dbReference type="PROSITE" id="PS51755"/>
    </source>
</evidence>
<evidence type="ECO:0000313" key="6">
    <source>
        <dbReference type="Proteomes" id="UP000002791"/>
    </source>
</evidence>
<dbReference type="InterPro" id="IPR016032">
    <property type="entry name" value="Sig_transdc_resp-reg_C-effctor"/>
</dbReference>
<evidence type="ECO:0000256" key="1">
    <source>
        <dbReference type="ARBA" id="ARBA00023125"/>
    </source>
</evidence>
<dbReference type="GO" id="GO:0003677">
    <property type="term" value="F:DNA binding"/>
    <property type="evidence" value="ECO:0007669"/>
    <property type="project" value="UniProtKB-UniRule"/>
</dbReference>
<dbReference type="HOGENOM" id="CLU_2303969_0_0_11"/>
<proteinExistence type="predicted"/>
<dbReference type="AlphaFoldDB" id="H5XKP9"/>